<dbReference type="PANTHER" id="PTHR23506:SF23">
    <property type="entry name" value="GH10249P"/>
    <property type="match status" value="1"/>
</dbReference>
<dbReference type="Proteomes" id="UP001162834">
    <property type="component" value="Chromosome"/>
</dbReference>
<evidence type="ECO:0000256" key="3">
    <source>
        <dbReference type="ARBA" id="ARBA00022692"/>
    </source>
</evidence>
<dbReference type="KEGG" id="sbae:DSM104329_02097"/>
<dbReference type="GO" id="GO:0022857">
    <property type="term" value="F:transmembrane transporter activity"/>
    <property type="evidence" value="ECO:0007669"/>
    <property type="project" value="InterPro"/>
</dbReference>
<sequence length="394" mass="39160">MRRLVLLVSAVVFVDTMFYAAVVPLLPHYADELGLSKAAAGLLSAAYPAGTLIGAIPAGLVVARVGARPTVLLGLGLLAGSSLVFGFANHVALLDAARFVQGIGGACTWAGGLAWLVEAAPPARRGALIGTALGAAIGGSLFGPVVGAIADLTKPEIVFSTVVVVAGALAAWAATTPAPPREEPQGLRDVGHALRRPALLGGMWLVVLPAAGFGAVTVLGSLRLDDLGAGGVAVGATFLVAAGVEAIISPIVGRVSDRRGRLVPIRVGLAIAPIPLCLFTVPRHAIVLAALIVATTAALGLFWAPAMALLSDAAEASGLRQGLAFGFVNLAWAAGMVVGSGGGGALAKATGDAVPPALVAAASVVTLAALLRRRQAESMRASSQTGGASPVREA</sequence>
<dbReference type="Gene3D" id="1.20.1250.20">
    <property type="entry name" value="MFS general substrate transporter like domains"/>
    <property type="match status" value="2"/>
</dbReference>
<dbReference type="InterPro" id="IPR050930">
    <property type="entry name" value="MFS_Vesicular_Transporter"/>
</dbReference>
<evidence type="ECO:0000313" key="8">
    <source>
        <dbReference type="EMBL" id="UGS35702.1"/>
    </source>
</evidence>
<dbReference type="SUPFAM" id="SSF103473">
    <property type="entry name" value="MFS general substrate transporter"/>
    <property type="match status" value="1"/>
</dbReference>
<dbReference type="InterPro" id="IPR020846">
    <property type="entry name" value="MFS_dom"/>
</dbReference>
<feature type="transmembrane region" description="Helical" evidence="6">
    <location>
        <begin position="353"/>
        <end position="371"/>
    </location>
</feature>
<evidence type="ECO:0000256" key="6">
    <source>
        <dbReference type="SAM" id="Phobius"/>
    </source>
</evidence>
<organism evidence="8 9">
    <name type="scientific">Capillimicrobium parvum</name>
    <dbReference type="NCBI Taxonomy" id="2884022"/>
    <lineage>
        <taxon>Bacteria</taxon>
        <taxon>Bacillati</taxon>
        <taxon>Actinomycetota</taxon>
        <taxon>Thermoleophilia</taxon>
        <taxon>Solirubrobacterales</taxon>
        <taxon>Capillimicrobiaceae</taxon>
        <taxon>Capillimicrobium</taxon>
    </lineage>
</organism>
<dbReference type="InterPro" id="IPR011701">
    <property type="entry name" value="MFS"/>
</dbReference>
<keyword evidence="3 6" id="KW-0812">Transmembrane</keyword>
<dbReference type="GO" id="GO:0005886">
    <property type="term" value="C:plasma membrane"/>
    <property type="evidence" value="ECO:0007669"/>
    <property type="project" value="UniProtKB-SubCell"/>
</dbReference>
<dbReference type="AlphaFoldDB" id="A0A9E6XWE4"/>
<feature type="transmembrane region" description="Helical" evidence="6">
    <location>
        <begin position="129"/>
        <end position="150"/>
    </location>
</feature>
<comment type="subcellular location">
    <subcellularLocation>
        <location evidence="1">Cell membrane</location>
        <topology evidence="1">Multi-pass membrane protein</topology>
    </subcellularLocation>
</comment>
<feature type="transmembrane region" description="Helical" evidence="6">
    <location>
        <begin position="263"/>
        <end position="281"/>
    </location>
</feature>
<reference evidence="8" key="1">
    <citation type="journal article" date="2022" name="Int. J. Syst. Evol. Microbiol.">
        <title>Pseudomonas aegrilactucae sp. nov. and Pseudomonas morbosilactucae sp. nov., pathogens causing bacterial rot of lettuce in Japan.</title>
        <authorList>
            <person name="Sawada H."/>
            <person name="Fujikawa T."/>
            <person name="Satou M."/>
        </authorList>
    </citation>
    <scope>NUCLEOTIDE SEQUENCE</scope>
    <source>
        <strain evidence="8">0166_1</strain>
    </source>
</reference>
<feature type="transmembrane region" description="Helical" evidence="6">
    <location>
        <begin position="287"/>
        <end position="310"/>
    </location>
</feature>
<feature type="transmembrane region" description="Helical" evidence="6">
    <location>
        <begin position="228"/>
        <end position="251"/>
    </location>
</feature>
<evidence type="ECO:0000256" key="2">
    <source>
        <dbReference type="ARBA" id="ARBA00022448"/>
    </source>
</evidence>
<feature type="transmembrane region" description="Helical" evidence="6">
    <location>
        <begin position="322"/>
        <end position="347"/>
    </location>
</feature>
<keyword evidence="2" id="KW-0813">Transport</keyword>
<feature type="domain" description="Major facilitator superfamily (MFS) profile" evidence="7">
    <location>
        <begin position="4"/>
        <end position="380"/>
    </location>
</feature>
<keyword evidence="5 6" id="KW-0472">Membrane</keyword>
<name>A0A9E6XWE4_9ACTN</name>
<keyword evidence="9" id="KW-1185">Reference proteome</keyword>
<feature type="transmembrane region" description="Helical" evidence="6">
    <location>
        <begin position="70"/>
        <end position="93"/>
    </location>
</feature>
<dbReference type="InterPro" id="IPR036259">
    <property type="entry name" value="MFS_trans_sf"/>
</dbReference>
<feature type="transmembrane region" description="Helical" evidence="6">
    <location>
        <begin position="156"/>
        <end position="178"/>
    </location>
</feature>
<evidence type="ECO:0000313" key="9">
    <source>
        <dbReference type="Proteomes" id="UP001162834"/>
    </source>
</evidence>
<evidence type="ECO:0000256" key="5">
    <source>
        <dbReference type="ARBA" id="ARBA00023136"/>
    </source>
</evidence>
<feature type="transmembrane region" description="Helical" evidence="6">
    <location>
        <begin position="99"/>
        <end position="117"/>
    </location>
</feature>
<protein>
    <submittedName>
        <fullName evidence="8">MFS-type transporter YcaD</fullName>
    </submittedName>
</protein>
<dbReference type="Pfam" id="PF07690">
    <property type="entry name" value="MFS_1"/>
    <property type="match status" value="1"/>
</dbReference>
<dbReference type="PROSITE" id="PS50850">
    <property type="entry name" value="MFS"/>
    <property type="match status" value="1"/>
</dbReference>
<dbReference type="PANTHER" id="PTHR23506">
    <property type="entry name" value="GH10249P"/>
    <property type="match status" value="1"/>
</dbReference>
<accession>A0A9E6XWE4</accession>
<feature type="transmembrane region" description="Helical" evidence="6">
    <location>
        <begin position="44"/>
        <end position="63"/>
    </location>
</feature>
<dbReference type="EMBL" id="CP087164">
    <property type="protein sequence ID" value="UGS35702.1"/>
    <property type="molecule type" value="Genomic_DNA"/>
</dbReference>
<keyword evidence="4 6" id="KW-1133">Transmembrane helix</keyword>
<feature type="transmembrane region" description="Helical" evidence="6">
    <location>
        <begin position="199"/>
        <end position="222"/>
    </location>
</feature>
<evidence type="ECO:0000259" key="7">
    <source>
        <dbReference type="PROSITE" id="PS50850"/>
    </source>
</evidence>
<dbReference type="RefSeq" id="WP_259315384.1">
    <property type="nucleotide sequence ID" value="NZ_CP087164.1"/>
</dbReference>
<gene>
    <name evidence="8" type="primary">ycaD_1</name>
    <name evidence="8" type="ORF">DSM104329_02097</name>
</gene>
<evidence type="ECO:0000256" key="1">
    <source>
        <dbReference type="ARBA" id="ARBA00004651"/>
    </source>
</evidence>
<evidence type="ECO:0000256" key="4">
    <source>
        <dbReference type="ARBA" id="ARBA00022989"/>
    </source>
</evidence>
<proteinExistence type="predicted"/>